<evidence type="ECO:0000256" key="5">
    <source>
        <dbReference type="RuleBase" id="RU363017"/>
    </source>
</evidence>
<dbReference type="PANTHER" id="PTHR38439">
    <property type="entry name" value="AURACYANIN-B"/>
    <property type="match status" value="1"/>
</dbReference>
<comment type="subcellular location">
    <subcellularLocation>
        <location evidence="5">Periplasm</location>
    </subcellularLocation>
</comment>
<keyword evidence="5" id="KW-0732">Signal</keyword>
<evidence type="ECO:0000256" key="2">
    <source>
        <dbReference type="ARBA" id="ARBA00022723"/>
    </source>
</evidence>
<evidence type="ECO:0000256" key="4">
    <source>
        <dbReference type="ARBA" id="ARBA00023008"/>
    </source>
</evidence>
<dbReference type="SUPFAM" id="SSF49503">
    <property type="entry name" value="Cupredoxins"/>
    <property type="match status" value="1"/>
</dbReference>
<feature type="domain" description="Blue (type 1) copper" evidence="6">
    <location>
        <begin position="27"/>
        <end position="153"/>
    </location>
</feature>
<evidence type="ECO:0000256" key="3">
    <source>
        <dbReference type="ARBA" id="ARBA00022982"/>
    </source>
</evidence>
<dbReference type="InterPro" id="IPR028871">
    <property type="entry name" value="BlueCu_1_BS"/>
</dbReference>
<dbReference type="PANTHER" id="PTHR38439:SF2">
    <property type="entry name" value="OUTER MEMBRANE PROTEIN H.8"/>
    <property type="match status" value="1"/>
</dbReference>
<feature type="chain" id="PRO_5044956567" description="Azurin" evidence="5">
    <location>
        <begin position="27"/>
        <end position="154"/>
    </location>
</feature>
<accession>A0ABS7T7Z7</accession>
<dbReference type="EMBL" id="JAINZW010000004">
    <property type="protein sequence ID" value="MBZ4040004.1"/>
    <property type="molecule type" value="Genomic_DNA"/>
</dbReference>
<dbReference type="NCBIfam" id="TIGR02695">
    <property type="entry name" value="azurin"/>
    <property type="match status" value="1"/>
</dbReference>
<dbReference type="InterPro" id="IPR000923">
    <property type="entry name" value="BlueCu_1"/>
</dbReference>
<keyword evidence="2 5" id="KW-0479">Metal-binding</keyword>
<dbReference type="PROSITE" id="PS00196">
    <property type="entry name" value="COPPER_BLUE"/>
    <property type="match status" value="1"/>
</dbReference>
<reference evidence="7 8" key="1">
    <citation type="submission" date="2021-09" db="EMBL/GenBank/DDBJ databases">
        <title>Lysobacter sp. 13A isolated from the river sediment.</title>
        <authorList>
            <person name="Liu H."/>
            <person name="Li S."/>
            <person name="Mao S."/>
        </authorList>
    </citation>
    <scope>NUCLEOTIDE SEQUENCE [LARGE SCALE GENOMIC DNA]</scope>
    <source>
        <strain evidence="7 8">13A</strain>
    </source>
</reference>
<dbReference type="InterPro" id="IPR050845">
    <property type="entry name" value="Cu-binding_ET"/>
</dbReference>
<evidence type="ECO:0000256" key="1">
    <source>
        <dbReference type="ARBA" id="ARBA00022448"/>
    </source>
</evidence>
<comment type="function">
    <text evidence="5">Transfers electrons from cytochrome c551 to cytochrome oxidase.</text>
</comment>
<keyword evidence="8" id="KW-1185">Reference proteome</keyword>
<evidence type="ECO:0000313" key="7">
    <source>
        <dbReference type="EMBL" id="MBZ4040004.1"/>
    </source>
</evidence>
<dbReference type="InterPro" id="IPR014068">
    <property type="entry name" value="Azurin"/>
</dbReference>
<organism evidence="7 8">
    <name type="scientific">Novilysobacter selenitireducens</name>
    <dbReference type="NCBI Taxonomy" id="2872639"/>
    <lineage>
        <taxon>Bacteria</taxon>
        <taxon>Pseudomonadati</taxon>
        <taxon>Pseudomonadota</taxon>
        <taxon>Gammaproteobacteria</taxon>
        <taxon>Lysobacterales</taxon>
        <taxon>Lysobacteraceae</taxon>
        <taxon>Novilysobacter</taxon>
    </lineage>
</organism>
<keyword evidence="3 5" id="KW-0249">Electron transport</keyword>
<dbReference type="Proteomes" id="UP001430954">
    <property type="component" value="Unassembled WGS sequence"/>
</dbReference>
<dbReference type="RefSeq" id="WP_223676438.1">
    <property type="nucleotide sequence ID" value="NZ_JAINZW010000004.1"/>
</dbReference>
<evidence type="ECO:0000313" key="8">
    <source>
        <dbReference type="Proteomes" id="UP001430954"/>
    </source>
</evidence>
<keyword evidence="1 5" id="KW-0813">Transport</keyword>
<protein>
    <recommendedName>
        <fullName evidence="5">Azurin</fullName>
    </recommendedName>
</protein>
<keyword evidence="4 5" id="KW-0186">Copper</keyword>
<dbReference type="InterPro" id="IPR008972">
    <property type="entry name" value="Cupredoxin"/>
</dbReference>
<proteinExistence type="predicted"/>
<sequence length="154" mass="15724">MTRNTSLAILGSLAIAGALVSAPAAAAECKATVESTDAMQFTTKALTVPAACKQFTVTLKHAGKLPKTVMGHNFVLGKTADINGINTDGMKAGVAQNFVKPGDARVIASSKVIGGGESTTVTIPVGKLKAGESYTYICSFPGHASIMRGTLVLK</sequence>
<dbReference type="Gene3D" id="2.60.40.420">
    <property type="entry name" value="Cupredoxins - blue copper proteins"/>
    <property type="match status" value="1"/>
</dbReference>
<dbReference type="CDD" id="cd13922">
    <property type="entry name" value="Azurin"/>
    <property type="match status" value="1"/>
</dbReference>
<dbReference type="Pfam" id="PF00127">
    <property type="entry name" value="Copper-bind"/>
    <property type="match status" value="1"/>
</dbReference>
<evidence type="ECO:0000259" key="6">
    <source>
        <dbReference type="Pfam" id="PF00127"/>
    </source>
</evidence>
<feature type="signal peptide" evidence="5">
    <location>
        <begin position="1"/>
        <end position="26"/>
    </location>
</feature>
<keyword evidence="5" id="KW-0574">Periplasm</keyword>
<name>A0ABS7T7Z7_9GAMM</name>
<gene>
    <name evidence="7" type="primary">azu</name>
    <name evidence="7" type="ORF">K6753_10735</name>
</gene>
<comment type="caution">
    <text evidence="7">The sequence shown here is derived from an EMBL/GenBank/DDBJ whole genome shotgun (WGS) entry which is preliminary data.</text>
</comment>